<evidence type="ECO:0000313" key="2">
    <source>
        <dbReference type="EMBL" id="KAA2239453.1"/>
    </source>
</evidence>
<evidence type="ECO:0000313" key="3">
    <source>
        <dbReference type="Proteomes" id="UP000324611"/>
    </source>
</evidence>
<name>A0A5B2VIP2_9BACT</name>
<protein>
    <submittedName>
        <fullName evidence="2">Uncharacterized protein</fullName>
    </submittedName>
</protein>
<dbReference type="RefSeq" id="WP_149840632.1">
    <property type="nucleotide sequence ID" value="NZ_VUOC01000004.1"/>
</dbReference>
<reference evidence="2 3" key="2">
    <citation type="submission" date="2019-09" db="EMBL/GenBank/DDBJ databases">
        <authorList>
            <person name="Jin C."/>
        </authorList>
    </citation>
    <scope>NUCLEOTIDE SEQUENCE [LARGE SCALE GENOMIC DNA]</scope>
    <source>
        <strain evidence="2 3">BN140078</strain>
    </source>
</reference>
<keyword evidence="1" id="KW-0812">Transmembrane</keyword>
<reference evidence="2 3" key="1">
    <citation type="submission" date="2019-09" db="EMBL/GenBank/DDBJ databases">
        <title>Chitinophaga ginsengihumi sp. nov., isolated from soil of ginseng rhizosphere.</title>
        <authorList>
            <person name="Lee J."/>
        </authorList>
    </citation>
    <scope>NUCLEOTIDE SEQUENCE [LARGE SCALE GENOMIC DNA]</scope>
    <source>
        <strain evidence="2 3">BN140078</strain>
    </source>
</reference>
<organism evidence="2 3">
    <name type="scientific">Chitinophaga agrisoli</name>
    <dbReference type="NCBI Taxonomy" id="2607653"/>
    <lineage>
        <taxon>Bacteria</taxon>
        <taxon>Pseudomonadati</taxon>
        <taxon>Bacteroidota</taxon>
        <taxon>Chitinophagia</taxon>
        <taxon>Chitinophagales</taxon>
        <taxon>Chitinophagaceae</taxon>
        <taxon>Chitinophaga</taxon>
    </lineage>
</organism>
<evidence type="ECO:0000256" key="1">
    <source>
        <dbReference type="SAM" id="Phobius"/>
    </source>
</evidence>
<dbReference type="AlphaFoldDB" id="A0A5B2VIP2"/>
<sequence length="95" mass="10367">MQQRSTVIGGSLEEKTAQICLQQGLIAGIKYYKDEKTKEQGSSYSLKAAKGEVEALLDARGLRNSISKPKSGALMIIILMILISMAIGIYLFSRT</sequence>
<gene>
    <name evidence="2" type="ORF">F0L74_24955</name>
</gene>
<dbReference type="Proteomes" id="UP000324611">
    <property type="component" value="Unassembled WGS sequence"/>
</dbReference>
<keyword evidence="1" id="KW-0472">Membrane</keyword>
<feature type="transmembrane region" description="Helical" evidence="1">
    <location>
        <begin position="72"/>
        <end position="92"/>
    </location>
</feature>
<keyword evidence="3" id="KW-1185">Reference proteome</keyword>
<dbReference type="EMBL" id="VUOC01000004">
    <property type="protein sequence ID" value="KAA2239453.1"/>
    <property type="molecule type" value="Genomic_DNA"/>
</dbReference>
<proteinExistence type="predicted"/>
<accession>A0A5B2VIP2</accession>
<comment type="caution">
    <text evidence="2">The sequence shown here is derived from an EMBL/GenBank/DDBJ whole genome shotgun (WGS) entry which is preliminary data.</text>
</comment>
<keyword evidence="1" id="KW-1133">Transmembrane helix</keyword>